<feature type="transmembrane region" description="Helical" evidence="10">
    <location>
        <begin position="61"/>
        <end position="81"/>
    </location>
</feature>
<dbReference type="EMBL" id="JAEANY010000001">
    <property type="protein sequence ID" value="MBH5321500.1"/>
    <property type="molecule type" value="Genomic_DNA"/>
</dbReference>
<dbReference type="PANTHER" id="PTHR32507:SF0">
    <property type="entry name" value="NA(+)_H(+) ANTIPORTER 2-RELATED"/>
    <property type="match status" value="1"/>
</dbReference>
<evidence type="ECO:0000256" key="7">
    <source>
        <dbReference type="ARBA" id="ARBA00023065"/>
    </source>
</evidence>
<feature type="compositionally biased region" description="Basic and acidic residues" evidence="9">
    <location>
        <begin position="605"/>
        <end position="630"/>
    </location>
</feature>
<dbReference type="Gene3D" id="3.40.50.720">
    <property type="entry name" value="NAD(P)-binding Rossmann-like Domain"/>
    <property type="match status" value="1"/>
</dbReference>
<feature type="domain" description="RCK N-terminal" evidence="12">
    <location>
        <begin position="413"/>
        <end position="493"/>
    </location>
</feature>
<evidence type="ECO:0000313" key="13">
    <source>
        <dbReference type="EMBL" id="MBH5321500.1"/>
    </source>
</evidence>
<feature type="transmembrane region" description="Helical" evidence="10">
    <location>
        <begin position="314"/>
        <end position="332"/>
    </location>
</feature>
<feature type="transmembrane region" description="Helical" evidence="10">
    <location>
        <begin position="154"/>
        <end position="173"/>
    </location>
</feature>
<organism evidence="13 14">
    <name type="scientific">Aurantiacibacter sediminis</name>
    <dbReference type="NCBI Taxonomy" id="2793064"/>
    <lineage>
        <taxon>Bacteria</taxon>
        <taxon>Pseudomonadati</taxon>
        <taxon>Pseudomonadota</taxon>
        <taxon>Alphaproteobacteria</taxon>
        <taxon>Sphingomonadales</taxon>
        <taxon>Erythrobacteraceae</taxon>
        <taxon>Aurantiacibacter</taxon>
    </lineage>
</organism>
<keyword evidence="14" id="KW-1185">Reference proteome</keyword>
<keyword evidence="6 10" id="KW-1133">Transmembrane helix</keyword>
<keyword evidence="3" id="KW-0050">Antiport</keyword>
<keyword evidence="5 10" id="KW-0812">Transmembrane</keyword>
<comment type="caution">
    <text evidence="13">The sequence shown here is derived from an EMBL/GenBank/DDBJ whole genome shotgun (WGS) entry which is preliminary data.</text>
</comment>
<dbReference type="RefSeq" id="WP_197920153.1">
    <property type="nucleotide sequence ID" value="NZ_CAWPTA010000006.1"/>
</dbReference>
<feature type="transmembrane region" description="Helical" evidence="10">
    <location>
        <begin position="93"/>
        <end position="116"/>
    </location>
</feature>
<feature type="transmembrane region" description="Helical" evidence="10">
    <location>
        <begin position="224"/>
        <end position="242"/>
    </location>
</feature>
<evidence type="ECO:0000256" key="8">
    <source>
        <dbReference type="ARBA" id="ARBA00023136"/>
    </source>
</evidence>
<keyword evidence="7" id="KW-0406">Ion transport</keyword>
<feature type="transmembrane region" description="Helical" evidence="10">
    <location>
        <begin position="344"/>
        <end position="364"/>
    </location>
</feature>
<keyword evidence="8 10" id="KW-0472">Membrane</keyword>
<evidence type="ECO:0000259" key="11">
    <source>
        <dbReference type="Pfam" id="PF00999"/>
    </source>
</evidence>
<evidence type="ECO:0000313" key="14">
    <source>
        <dbReference type="Proteomes" id="UP000602442"/>
    </source>
</evidence>
<dbReference type="SUPFAM" id="SSF51735">
    <property type="entry name" value="NAD(P)-binding Rossmann-fold domains"/>
    <property type="match status" value="1"/>
</dbReference>
<evidence type="ECO:0000256" key="1">
    <source>
        <dbReference type="ARBA" id="ARBA00004651"/>
    </source>
</evidence>
<evidence type="ECO:0000256" key="10">
    <source>
        <dbReference type="SAM" id="Phobius"/>
    </source>
</evidence>
<evidence type="ECO:0000256" key="6">
    <source>
        <dbReference type="ARBA" id="ARBA00022989"/>
    </source>
</evidence>
<feature type="transmembrane region" description="Helical" evidence="10">
    <location>
        <begin position="376"/>
        <end position="400"/>
    </location>
</feature>
<feature type="region of interest" description="Disordered" evidence="9">
    <location>
        <begin position="593"/>
        <end position="636"/>
    </location>
</feature>
<feature type="transmembrane region" description="Helical" evidence="10">
    <location>
        <begin position="277"/>
        <end position="294"/>
    </location>
</feature>
<evidence type="ECO:0000256" key="4">
    <source>
        <dbReference type="ARBA" id="ARBA00022475"/>
    </source>
</evidence>
<dbReference type="Gene3D" id="1.20.1530.20">
    <property type="match status" value="1"/>
</dbReference>
<feature type="transmembrane region" description="Helical" evidence="10">
    <location>
        <begin position="193"/>
        <end position="212"/>
    </location>
</feature>
<feature type="domain" description="Cation/H+ exchanger transmembrane" evidence="11">
    <location>
        <begin position="21"/>
        <end position="400"/>
    </location>
</feature>
<dbReference type="InterPro" id="IPR038770">
    <property type="entry name" value="Na+/solute_symporter_sf"/>
</dbReference>
<dbReference type="InterPro" id="IPR036291">
    <property type="entry name" value="NAD(P)-bd_dom_sf"/>
</dbReference>
<keyword evidence="2" id="KW-0813">Transport</keyword>
<dbReference type="InterPro" id="IPR003148">
    <property type="entry name" value="RCK_N"/>
</dbReference>
<dbReference type="InterPro" id="IPR006153">
    <property type="entry name" value="Cation/H_exchanger_TM"/>
</dbReference>
<feature type="transmembrane region" description="Helical" evidence="10">
    <location>
        <begin position="6"/>
        <end position="23"/>
    </location>
</feature>
<keyword evidence="4" id="KW-1003">Cell membrane</keyword>
<evidence type="ECO:0000256" key="2">
    <source>
        <dbReference type="ARBA" id="ARBA00022448"/>
    </source>
</evidence>
<dbReference type="PANTHER" id="PTHR32507">
    <property type="entry name" value="NA(+)/H(+) ANTIPORTER 1"/>
    <property type="match status" value="1"/>
</dbReference>
<gene>
    <name evidence="13" type="ORF">I5L03_02730</name>
</gene>
<reference evidence="13 14" key="1">
    <citation type="submission" date="2020-11" db="EMBL/GenBank/DDBJ databases">
        <title>Erythrobacter sediminis sp. nov., a marine bacterium from a tidal flat of Garorim Bay.</title>
        <authorList>
            <person name="Kim D."/>
            <person name="Yoo Y."/>
            <person name="Kim J.-J."/>
        </authorList>
    </citation>
    <scope>NUCLEOTIDE SEQUENCE [LARGE SCALE GENOMIC DNA]</scope>
    <source>
        <strain evidence="13 14">JGD-13</strain>
    </source>
</reference>
<feature type="transmembrane region" description="Helical" evidence="10">
    <location>
        <begin position="30"/>
        <end position="49"/>
    </location>
</feature>
<evidence type="ECO:0000256" key="9">
    <source>
        <dbReference type="SAM" id="MobiDB-lite"/>
    </source>
</evidence>
<feature type="transmembrane region" description="Helical" evidence="10">
    <location>
        <begin position="248"/>
        <end position="265"/>
    </location>
</feature>
<protein>
    <submittedName>
        <fullName evidence="13">Sodium:proton antiporter</fullName>
    </submittedName>
</protein>
<evidence type="ECO:0000259" key="12">
    <source>
        <dbReference type="Pfam" id="PF02254"/>
    </source>
</evidence>
<evidence type="ECO:0000256" key="3">
    <source>
        <dbReference type="ARBA" id="ARBA00022449"/>
    </source>
</evidence>
<accession>A0ABS0N0L1</accession>
<name>A0ABS0N0L1_9SPHN</name>
<feature type="transmembrane region" description="Helical" evidence="10">
    <location>
        <begin position="122"/>
        <end position="142"/>
    </location>
</feature>
<dbReference type="Proteomes" id="UP000602442">
    <property type="component" value="Unassembled WGS sequence"/>
</dbReference>
<evidence type="ECO:0000256" key="5">
    <source>
        <dbReference type="ARBA" id="ARBA00022692"/>
    </source>
</evidence>
<sequence length="636" mass="68518">MESQALTIAIIGVLGIGAQWVAWRTGWPAIVLMLAAGFIAGPIFGYFGFRLLDPVGAFGDLLEPMVAIGVALILFEGGLSLDFRELKKYGSGVGRLVFVGAPVGWLIGSLAAYYIAGLVWPVAILFAGILIVTGPTVVIPLLRQSAVQQRPAALLKWEAIVNDPIGALCAVIAYEYFRVTVRDGGTAFEVVPWIAGAALASGIIGWAAAKVIAWSFPRGYVPEYLKVPVLLVAVVGVFVLCNAIEHEAGLVAVTVMGIALANMHVSSLRSIHPFKQNIAVLLVSGIFILLSASLDLTELTYLNPLTPSGFRLYMFLLALLFLVRPLTILISLLGSSVPWNERLFLAWIAPRGIVLVAISGLFALRMSDLGYGDGSILIGLSFAVVVVTIVAHGFTVNIVARLLGVKGASRPGVLIAGATPWTISLAEKLHELDTPVMIVDPSWQRLKPARSRGLPTYHGEILNEATEHNLDLTPFQSLVAATDNEAYNALVCAEFAPEIGTDKVYQLGEGADEDDHRAIPASLRGRALFASGWGVDEVQQRQSEGWVFRYTKLSEQFNLEDALNTLPESADMLMLMKPNGELVFFTHAAAPEPQPGDSIISFTPPREKSEERIAKKTTKKIEQAAKRDNDPDPQPA</sequence>
<comment type="subcellular location">
    <subcellularLocation>
        <location evidence="1">Cell membrane</location>
        <topology evidence="1">Multi-pass membrane protein</topology>
    </subcellularLocation>
</comment>
<proteinExistence type="predicted"/>
<dbReference type="Pfam" id="PF02254">
    <property type="entry name" value="TrkA_N"/>
    <property type="match status" value="1"/>
</dbReference>
<dbReference type="Pfam" id="PF00999">
    <property type="entry name" value="Na_H_Exchanger"/>
    <property type="match status" value="1"/>
</dbReference>